<evidence type="ECO:0000256" key="5">
    <source>
        <dbReference type="ARBA" id="ARBA00022989"/>
    </source>
</evidence>
<keyword evidence="3" id="KW-1003">Cell membrane</keyword>
<proteinExistence type="inferred from homology"/>
<dbReference type="InterPro" id="IPR042094">
    <property type="entry name" value="T2SS_GspF_sf"/>
</dbReference>
<feature type="domain" description="Type II secretion system protein GspF" evidence="8">
    <location>
        <begin position="72"/>
        <end position="194"/>
    </location>
</feature>
<dbReference type="InterPro" id="IPR018076">
    <property type="entry name" value="T2SS_GspF_dom"/>
</dbReference>
<dbReference type="Gene3D" id="1.20.81.30">
    <property type="entry name" value="Type II secretion system (T2SS), domain F"/>
    <property type="match status" value="2"/>
</dbReference>
<evidence type="ECO:0000259" key="8">
    <source>
        <dbReference type="Pfam" id="PF00482"/>
    </source>
</evidence>
<gene>
    <name evidence="9" type="ORF">UFOPK2855_00751</name>
</gene>
<comment type="subcellular location">
    <subcellularLocation>
        <location evidence="1">Cell membrane</location>
        <topology evidence="1">Multi-pass membrane protein</topology>
    </subcellularLocation>
</comment>
<evidence type="ECO:0000256" key="4">
    <source>
        <dbReference type="ARBA" id="ARBA00022692"/>
    </source>
</evidence>
<dbReference type="PANTHER" id="PTHR30012:SF0">
    <property type="entry name" value="TYPE II SECRETION SYSTEM PROTEIN F-RELATED"/>
    <property type="match status" value="1"/>
</dbReference>
<name>A0A6J6URW5_9ZZZZ</name>
<reference evidence="9" key="1">
    <citation type="submission" date="2020-05" db="EMBL/GenBank/DDBJ databases">
        <authorList>
            <person name="Chiriac C."/>
            <person name="Salcher M."/>
            <person name="Ghai R."/>
            <person name="Kavagutti S V."/>
        </authorList>
    </citation>
    <scope>NUCLEOTIDE SEQUENCE</scope>
</reference>
<dbReference type="AlphaFoldDB" id="A0A6J6URW5"/>
<feature type="transmembrane region" description="Helical" evidence="7">
    <location>
        <begin position="170"/>
        <end position="193"/>
    </location>
</feature>
<dbReference type="PRINTS" id="PR00812">
    <property type="entry name" value="BCTERIALGSPF"/>
</dbReference>
<keyword evidence="6 7" id="KW-0472">Membrane</keyword>
<evidence type="ECO:0000256" key="6">
    <source>
        <dbReference type="ARBA" id="ARBA00023136"/>
    </source>
</evidence>
<comment type="similarity">
    <text evidence="2">Belongs to the GSP F family.</text>
</comment>
<feature type="transmembrane region" description="Helical" evidence="7">
    <location>
        <begin position="377"/>
        <end position="397"/>
    </location>
</feature>
<evidence type="ECO:0000256" key="1">
    <source>
        <dbReference type="ARBA" id="ARBA00004651"/>
    </source>
</evidence>
<organism evidence="9">
    <name type="scientific">freshwater metagenome</name>
    <dbReference type="NCBI Taxonomy" id="449393"/>
    <lineage>
        <taxon>unclassified sequences</taxon>
        <taxon>metagenomes</taxon>
        <taxon>ecological metagenomes</taxon>
    </lineage>
</organism>
<evidence type="ECO:0000256" key="3">
    <source>
        <dbReference type="ARBA" id="ARBA00022475"/>
    </source>
</evidence>
<dbReference type="InterPro" id="IPR003004">
    <property type="entry name" value="GspF/PilC"/>
</dbReference>
<evidence type="ECO:0000313" key="9">
    <source>
        <dbReference type="EMBL" id="CAB4762492.1"/>
    </source>
</evidence>
<evidence type="ECO:0000256" key="7">
    <source>
        <dbReference type="SAM" id="Phobius"/>
    </source>
</evidence>
<dbReference type="GO" id="GO:0005886">
    <property type="term" value="C:plasma membrane"/>
    <property type="evidence" value="ECO:0007669"/>
    <property type="project" value="UniProtKB-SubCell"/>
</dbReference>
<dbReference type="PANTHER" id="PTHR30012">
    <property type="entry name" value="GENERAL SECRETION PATHWAY PROTEIN"/>
    <property type="match status" value="1"/>
</dbReference>
<dbReference type="EMBL" id="CAEZZK010000136">
    <property type="protein sequence ID" value="CAB4762492.1"/>
    <property type="molecule type" value="Genomic_DNA"/>
</dbReference>
<feature type="transmembrane region" description="Helical" evidence="7">
    <location>
        <begin position="225"/>
        <end position="242"/>
    </location>
</feature>
<keyword evidence="4 7" id="KW-0812">Transmembrane</keyword>
<accession>A0A6J6URW5</accession>
<dbReference type="Pfam" id="PF00482">
    <property type="entry name" value="T2SSF"/>
    <property type="match status" value="2"/>
</dbReference>
<keyword evidence="5 7" id="KW-1133">Transmembrane helix</keyword>
<sequence length="405" mass="44650">MSHTYLFKGSDRLDRKRKGQIVAVDRESAKAKLYRRGVYVKRLRRRIFFDLFSRDLDFIHPKLPLEEVLWICRNLSSLLTSGLRLPEACELITDQRPGKRPARVMTKIRLDLEAGMGVGDAFVAQQHRLGKVPTAMIKAGEATGSLVATFKGIIDLCDAQIRLRKNLKRAIQYPLAVMSTTITVLLAMVFFVVPRFVDMYSQLNAKLPALTQFVVDLSITLTRQAWAFPTILGLLIALGYLLRKIPTGRIITDNLFLKVPRLGALIHRSITTRSAATLSALLTAKVSMLDSLEMTGEASGNVVFQEAFLGIQNLIAQGESVTDSFSSIDELPLVFRDLAAVGDASGDLAGVLARYAADTEEDLKRDGEDFAKAIEPYLILGLGVIVGTAVIALYLPIFQLVTIVG</sequence>
<protein>
    <submittedName>
        <fullName evidence="9">Unannotated protein</fullName>
    </submittedName>
</protein>
<feature type="domain" description="Type II secretion system protein GspF" evidence="8">
    <location>
        <begin position="277"/>
        <end position="396"/>
    </location>
</feature>
<evidence type="ECO:0000256" key="2">
    <source>
        <dbReference type="ARBA" id="ARBA00005745"/>
    </source>
</evidence>